<keyword evidence="3" id="KW-1185">Reference proteome</keyword>
<evidence type="ECO:0000313" key="3">
    <source>
        <dbReference type="Proteomes" id="UP000253509"/>
    </source>
</evidence>
<keyword evidence="1" id="KW-0472">Membrane</keyword>
<keyword evidence="1" id="KW-0812">Transmembrane</keyword>
<keyword evidence="1" id="KW-1133">Transmembrane helix</keyword>
<organism evidence="2 3">
    <name type="scientific">Brevibacterium celere</name>
    <dbReference type="NCBI Taxonomy" id="225845"/>
    <lineage>
        <taxon>Bacteria</taxon>
        <taxon>Bacillati</taxon>
        <taxon>Actinomycetota</taxon>
        <taxon>Actinomycetes</taxon>
        <taxon>Micrococcales</taxon>
        <taxon>Brevibacteriaceae</taxon>
        <taxon>Brevibacterium</taxon>
    </lineage>
</organism>
<name>A0A366ILC5_9MICO</name>
<dbReference type="AlphaFoldDB" id="A0A366ILC5"/>
<accession>A0A366ILC5</accession>
<dbReference type="RefSeq" id="WP_113902920.1">
    <property type="nucleotide sequence ID" value="NZ_QNSB01000002.1"/>
</dbReference>
<evidence type="ECO:0000256" key="1">
    <source>
        <dbReference type="SAM" id="Phobius"/>
    </source>
</evidence>
<dbReference type="EMBL" id="QNSB01000002">
    <property type="protein sequence ID" value="RBP73518.1"/>
    <property type="molecule type" value="Genomic_DNA"/>
</dbReference>
<sequence>MSKALIGLLVGLLLGLVACFGGFLAFLVVGFCGALGLILGLVLDGRLDPAALPLRPASRR</sequence>
<protein>
    <recommendedName>
        <fullName evidence="4">Small integral membrane protein DUF2273</fullName>
    </recommendedName>
</protein>
<evidence type="ECO:0000313" key="2">
    <source>
        <dbReference type="EMBL" id="RBP73518.1"/>
    </source>
</evidence>
<comment type="caution">
    <text evidence="2">The sequence shown here is derived from an EMBL/GenBank/DDBJ whole genome shotgun (WGS) entry which is preliminary data.</text>
</comment>
<dbReference type="PROSITE" id="PS51257">
    <property type="entry name" value="PROKAR_LIPOPROTEIN"/>
    <property type="match status" value="1"/>
</dbReference>
<proteinExistence type="predicted"/>
<dbReference type="Proteomes" id="UP000253509">
    <property type="component" value="Unassembled WGS sequence"/>
</dbReference>
<feature type="transmembrane region" description="Helical" evidence="1">
    <location>
        <begin position="12"/>
        <end position="43"/>
    </location>
</feature>
<evidence type="ECO:0008006" key="4">
    <source>
        <dbReference type="Google" id="ProtNLM"/>
    </source>
</evidence>
<reference evidence="2 3" key="1">
    <citation type="submission" date="2018-06" db="EMBL/GenBank/DDBJ databases">
        <title>Freshwater and sediment microbial communities from various areas in North America, analyzing microbe dynamics in response to fracking.</title>
        <authorList>
            <person name="Lamendella R."/>
        </authorList>
    </citation>
    <scope>NUCLEOTIDE SEQUENCE [LARGE SCALE GENOMIC DNA]</scope>
    <source>
        <strain evidence="2 3">3b_TX</strain>
    </source>
</reference>
<gene>
    <name evidence="2" type="ORF">DFO65_10246</name>
</gene>